<reference evidence="12" key="1">
    <citation type="submission" date="2018-05" db="EMBL/GenBank/DDBJ databases">
        <authorList>
            <person name="Lanie J.A."/>
            <person name="Ng W.-L."/>
            <person name="Kazmierczak K.M."/>
            <person name="Andrzejewski T.M."/>
            <person name="Davidsen T.M."/>
            <person name="Wayne K.J."/>
            <person name="Tettelin H."/>
            <person name="Glass J.I."/>
            <person name="Rusch D."/>
            <person name="Podicherti R."/>
            <person name="Tsui H.-C.T."/>
            <person name="Winkler M.E."/>
        </authorList>
    </citation>
    <scope>NUCLEOTIDE SEQUENCE</scope>
</reference>
<evidence type="ECO:0000256" key="8">
    <source>
        <dbReference type="ARBA" id="ARBA00023157"/>
    </source>
</evidence>
<comment type="subcellular location">
    <subcellularLocation>
        <location evidence="1">Membrane</location>
        <topology evidence="1">Multi-pass membrane protein</topology>
    </subcellularLocation>
</comment>
<dbReference type="EMBL" id="UINC01000443">
    <property type="protein sequence ID" value="SUZ55377.1"/>
    <property type="molecule type" value="Genomic_DNA"/>
</dbReference>
<dbReference type="AlphaFoldDB" id="A0A381NLH9"/>
<dbReference type="Gene3D" id="1.20.1440.130">
    <property type="entry name" value="VKOR domain"/>
    <property type="match status" value="1"/>
</dbReference>
<evidence type="ECO:0000256" key="1">
    <source>
        <dbReference type="ARBA" id="ARBA00004141"/>
    </source>
</evidence>
<comment type="similarity">
    <text evidence="2">Belongs to the VKOR family.</text>
</comment>
<proteinExistence type="inferred from homology"/>
<evidence type="ECO:0000256" key="7">
    <source>
        <dbReference type="ARBA" id="ARBA00023136"/>
    </source>
</evidence>
<feature type="transmembrane region" description="Helical" evidence="10">
    <location>
        <begin position="84"/>
        <end position="107"/>
    </location>
</feature>
<feature type="domain" description="Vitamin K epoxide reductase" evidence="11">
    <location>
        <begin position="5"/>
        <end position="134"/>
    </location>
</feature>
<keyword evidence="8" id="KW-1015">Disulfide bond</keyword>
<dbReference type="GO" id="GO:0016020">
    <property type="term" value="C:membrane"/>
    <property type="evidence" value="ECO:0007669"/>
    <property type="project" value="UniProtKB-SubCell"/>
</dbReference>
<dbReference type="SMART" id="SM00756">
    <property type="entry name" value="VKc"/>
    <property type="match status" value="1"/>
</dbReference>
<evidence type="ECO:0000256" key="9">
    <source>
        <dbReference type="ARBA" id="ARBA00023284"/>
    </source>
</evidence>
<keyword evidence="7 10" id="KW-0472">Membrane</keyword>
<gene>
    <name evidence="12" type="ORF">METZ01_LOCUS8231</name>
</gene>
<feature type="transmembrane region" description="Helical" evidence="10">
    <location>
        <begin position="119"/>
        <end position="135"/>
    </location>
</feature>
<evidence type="ECO:0000256" key="6">
    <source>
        <dbReference type="ARBA" id="ARBA00023002"/>
    </source>
</evidence>
<feature type="transmembrane region" description="Helical" evidence="10">
    <location>
        <begin position="6"/>
        <end position="28"/>
    </location>
</feature>
<evidence type="ECO:0000256" key="5">
    <source>
        <dbReference type="ARBA" id="ARBA00022989"/>
    </source>
</evidence>
<dbReference type="GO" id="GO:0048038">
    <property type="term" value="F:quinone binding"/>
    <property type="evidence" value="ECO:0007669"/>
    <property type="project" value="UniProtKB-KW"/>
</dbReference>
<evidence type="ECO:0000256" key="3">
    <source>
        <dbReference type="ARBA" id="ARBA00022692"/>
    </source>
</evidence>
<name>A0A381NLH9_9ZZZZ</name>
<dbReference type="Pfam" id="PF07884">
    <property type="entry name" value="VKOR"/>
    <property type="match status" value="1"/>
</dbReference>
<keyword evidence="6" id="KW-0560">Oxidoreductase</keyword>
<evidence type="ECO:0000259" key="11">
    <source>
        <dbReference type="SMART" id="SM00756"/>
    </source>
</evidence>
<protein>
    <recommendedName>
        <fullName evidence="11">Vitamin K epoxide reductase domain-containing protein</fullName>
    </recommendedName>
</protein>
<dbReference type="GO" id="GO:0016491">
    <property type="term" value="F:oxidoreductase activity"/>
    <property type="evidence" value="ECO:0007669"/>
    <property type="project" value="UniProtKB-KW"/>
</dbReference>
<accession>A0A381NLH9</accession>
<organism evidence="12">
    <name type="scientific">marine metagenome</name>
    <dbReference type="NCBI Taxonomy" id="408172"/>
    <lineage>
        <taxon>unclassified sequences</taxon>
        <taxon>metagenomes</taxon>
        <taxon>ecological metagenomes</taxon>
    </lineage>
</organism>
<evidence type="ECO:0000313" key="12">
    <source>
        <dbReference type="EMBL" id="SUZ55377.1"/>
    </source>
</evidence>
<feature type="transmembrane region" description="Helical" evidence="10">
    <location>
        <begin position="57"/>
        <end position="78"/>
    </location>
</feature>
<keyword evidence="4" id="KW-0874">Quinone</keyword>
<keyword evidence="5 10" id="KW-1133">Transmembrane helix</keyword>
<sequence>MLNSATVSLIAFGGAAIFGLQGALSLAVQHHIVQGHDKQSACNKVARSKEAYLANIPVAYGAVIFYGLVLFELLLRIFNHEIQIFWLNSGMVLAILVTCYYAFVMFFKLRIICMGCLRIYLANLLMAASLLSYHLY</sequence>
<keyword evidence="3 10" id="KW-0812">Transmembrane</keyword>
<evidence type="ECO:0000256" key="10">
    <source>
        <dbReference type="SAM" id="Phobius"/>
    </source>
</evidence>
<evidence type="ECO:0000256" key="4">
    <source>
        <dbReference type="ARBA" id="ARBA00022719"/>
    </source>
</evidence>
<evidence type="ECO:0000256" key="2">
    <source>
        <dbReference type="ARBA" id="ARBA00006214"/>
    </source>
</evidence>
<dbReference type="InterPro" id="IPR012932">
    <property type="entry name" value="VKOR"/>
</dbReference>
<dbReference type="InterPro" id="IPR038354">
    <property type="entry name" value="VKOR_sf"/>
</dbReference>
<keyword evidence="9" id="KW-0676">Redox-active center</keyword>